<feature type="transmembrane region" description="Helical" evidence="1">
    <location>
        <begin position="90"/>
        <end position="113"/>
    </location>
</feature>
<organism evidence="2 3">
    <name type="scientific">Marinobacter salarius</name>
    <dbReference type="NCBI Taxonomy" id="1420917"/>
    <lineage>
        <taxon>Bacteria</taxon>
        <taxon>Pseudomonadati</taxon>
        <taxon>Pseudomonadota</taxon>
        <taxon>Gammaproteobacteria</taxon>
        <taxon>Pseudomonadales</taxon>
        <taxon>Marinobacteraceae</taxon>
        <taxon>Marinobacter</taxon>
    </lineage>
</organism>
<keyword evidence="1" id="KW-1133">Transmembrane helix</keyword>
<feature type="transmembrane region" description="Helical" evidence="1">
    <location>
        <begin position="166"/>
        <end position="187"/>
    </location>
</feature>
<dbReference type="Proteomes" id="UP000193100">
    <property type="component" value="Chromosome"/>
</dbReference>
<dbReference type="EMBL" id="CP020931">
    <property type="protein sequence ID" value="ARM84211.1"/>
    <property type="molecule type" value="Genomic_DNA"/>
</dbReference>
<evidence type="ECO:0000256" key="1">
    <source>
        <dbReference type="SAM" id="Phobius"/>
    </source>
</evidence>
<evidence type="ECO:0000313" key="2">
    <source>
        <dbReference type="EMBL" id="ARM84211.1"/>
    </source>
</evidence>
<dbReference type="AlphaFoldDB" id="A0A1W6K9Y5"/>
<keyword evidence="1" id="KW-0472">Membrane</keyword>
<feature type="transmembrane region" description="Helical" evidence="1">
    <location>
        <begin position="51"/>
        <end position="69"/>
    </location>
</feature>
<evidence type="ECO:0000313" key="3">
    <source>
        <dbReference type="Proteomes" id="UP000193100"/>
    </source>
</evidence>
<protein>
    <submittedName>
        <fullName evidence="2">Uncharacterized protein</fullName>
    </submittedName>
</protein>
<feature type="transmembrane region" description="Helical" evidence="1">
    <location>
        <begin position="133"/>
        <end position="154"/>
    </location>
</feature>
<gene>
    <name evidence="2" type="ORF">MARSALSMR5_02138</name>
</gene>
<accession>A0A1W6K9Y5</accession>
<reference evidence="2 3" key="1">
    <citation type="submission" date="2017-04" db="EMBL/GenBank/DDBJ databases">
        <title>Genome Sequence of Marinobacter salarius strain SMR5 Isolated from a culture of the Diatom Skeletonema marinoi.</title>
        <authorList>
            <person name="Topel M."/>
            <person name="Pinder M.I.M."/>
            <person name="Johansson O.N."/>
            <person name="Kourtchenko O."/>
            <person name="Godhe A."/>
            <person name="Clarke A.K."/>
        </authorList>
    </citation>
    <scope>NUCLEOTIDE SEQUENCE [LARGE SCALE GENOMIC DNA]</scope>
    <source>
        <strain evidence="2 3">SMR5</strain>
    </source>
</reference>
<name>A0A1W6K9Y5_9GAMM</name>
<proteinExistence type="predicted"/>
<keyword evidence="1" id="KW-0812">Transmembrane</keyword>
<sequence>MRPWGRLLNTLSYQVDKDLRESIYRNPEFKKLRWGQIERQVLYWSRSGSGAVIRLLIAVCLSVIAIWLNRENFLTILPEWNRSWREVVSWDTRVLAGQLTIVGVVFPIVVGFVGNLLESKSANRALWNVYSQYSGFMFCVSSGIGLSIFILLLQYSFPWRSIHIDIAVSVVILGWFIFNLFITGWFLTATYRFMSPKHRLKMLSRFSVNETFIRDIKSKLWNLIPQSAERRELFGKIKKNQEVYVDLLSNQSVVDKFEKIFKSPKYIAQIRYRILWFLIKIHSAKRKIEESEGSTIFLPARPRARPQKEFLIAATSNKRLSSVEKIIARTAFSFSKSFPHDDESLEFIILLIFGSVEDALKDKNERLFQIALEEARDWLLDVSFCLSFINDYGDEDNWLLLKDSEIFGVSYAKHILQEFMRIVKSIFENYPESHRTFQVACYFYPMLFSESSRNDYFVMGGEYLLGHASIWPLLAASNQSSKNFESNVVTFVGSWESWHFRLSFEKEHENEFKFFNDHLFFTCRFLIQALREGNDVASEWAADMVIHWLDNSHLEINRLSPWMNSSVLTAYLLEKPREDSLWQAVFQNGDYSYLSAKKGAISNLWFDLRLALSTYILLKPDFRSSAINRRIIFALVKEERLRPTGAIENTYFSVNRGNEILESWFRVTCNIFDDDNKYNRHIDRFVFSLSNIDESPKVSGRVYSGWGGFDLNDLKDYYQAMMITFSERPWALSMEWNQLIVNGVLDFDVREKLILNCRRMDEISDSTINIVKDLVESDDVDKRIENFKISLSGIIEQIERYQFEVIVNSEIDQARLDELADQISTIIEGEPRKNIPISLFGKHYLNKDVTELPANPYKLNITGIPKADFAVGLKGNRPINEADSAAVGIISHVCNMALRKIYQLAQSAGEFTDRTELLSRILQDVKDRRDGTDAFRPVMLVSSWKLVEVIDPPRDRATSDQRFPVSHLDGFPDGYVCHVDGIEVYSVGAGSNRFALLFDRNALEEISFRRYPGHSLVKCSFEQDELNAHAGRLAIEVDVEMKIDEKSWFCLYHDLG</sequence>